<sequence length="231" mass="26378">MKAAFTPRTFVRTVKRHEQFAEFLNSARVTDPADAVLDRADDFIWRNGDEVDAAVQAWRRRLDALQYRYGTIDQYDLDGANRAMAAFALCAMVDGKGRGWATWYLAFSVMNMRIQDAIRRHGKSLIRSEDMGVWGGLPETFTVYRGTNYNGDTKMVRGTAWSLDADEAMKFANAGRYAAKDGAIYALDVRKDEVLYYTDSRDEREIILSPEWRGREARLYARAEELVLAAE</sequence>
<evidence type="ECO:0000313" key="1">
    <source>
        <dbReference type="EMBL" id="MDX5951477.1"/>
    </source>
</evidence>
<keyword evidence="2" id="KW-0614">Plasmid</keyword>
<keyword evidence="4" id="KW-1185">Reference proteome</keyword>
<dbReference type="RefSeq" id="WP_035675761.1">
    <property type="nucleotide sequence ID" value="NZ_CP012915.1"/>
</dbReference>
<dbReference type="AlphaFoldDB" id="A0A0N7I8C4"/>
<reference evidence="1 4" key="2">
    <citation type="submission" date="2023-11" db="EMBL/GenBank/DDBJ databases">
        <title>MicrobeMod: A computational toolkit for identifying prokaryotic methylation and restriction-modification with nanopore sequencing.</title>
        <authorList>
            <person name="Crits-Christoph A."/>
            <person name="Kang S.C."/>
            <person name="Lee H."/>
            <person name="Ostrov N."/>
        </authorList>
    </citation>
    <scope>NUCLEOTIDE SEQUENCE [LARGE SCALE GENOMIC DNA]</scope>
    <source>
        <strain evidence="1 4">ATCC 29145</strain>
    </source>
</reference>
<gene>
    <name evidence="2" type="ORF">D3868_14120</name>
    <name evidence="1" type="ORF">SIM66_09765</name>
</gene>
<dbReference type="EMBL" id="JAWXYC010000003">
    <property type="protein sequence ID" value="MDX5951477.1"/>
    <property type="molecule type" value="Genomic_DNA"/>
</dbReference>
<dbReference type="Proteomes" id="UP000298774">
    <property type="component" value="Plasmid p1"/>
</dbReference>
<organism evidence="2 3">
    <name type="scientific">Azospirillum brasilense</name>
    <dbReference type="NCBI Taxonomy" id="192"/>
    <lineage>
        <taxon>Bacteria</taxon>
        <taxon>Pseudomonadati</taxon>
        <taxon>Pseudomonadota</taxon>
        <taxon>Alphaproteobacteria</taxon>
        <taxon>Rhodospirillales</taxon>
        <taxon>Azospirillaceae</taxon>
        <taxon>Azospirillum</taxon>
    </lineage>
</organism>
<dbReference type="Proteomes" id="UP001277471">
    <property type="component" value="Unassembled WGS sequence"/>
</dbReference>
<accession>A0A0N7I8C4</accession>
<name>A0A0N7I8C4_AZOBR</name>
<protein>
    <submittedName>
        <fullName evidence="2">Uncharacterized protein</fullName>
    </submittedName>
</protein>
<proteinExistence type="predicted"/>
<geneLocation type="plasmid" evidence="2 3">
    <name>p1</name>
</geneLocation>
<reference evidence="2 3" key="1">
    <citation type="submission" date="2018-09" db="EMBL/GenBank/DDBJ databases">
        <title>Whole genome based analysis of evolution and adaptive divergence in Indian and Brazilian strains of Azospirillum brasilense.</title>
        <authorList>
            <person name="Singh C."/>
            <person name="Tripathi A.K."/>
        </authorList>
    </citation>
    <scope>NUCLEOTIDE SEQUENCE [LARGE SCALE GENOMIC DNA]</scope>
    <source>
        <strain evidence="2 3">MTCC4038</strain>
        <plasmid evidence="2 3">p1</plasmid>
    </source>
</reference>
<dbReference type="KEGG" id="abf:AMK58_15375"/>
<evidence type="ECO:0000313" key="2">
    <source>
        <dbReference type="EMBL" id="QCO10255.1"/>
    </source>
</evidence>
<dbReference type="EMBL" id="CP032340">
    <property type="protein sequence ID" value="QCO10255.1"/>
    <property type="molecule type" value="Genomic_DNA"/>
</dbReference>
<evidence type="ECO:0000313" key="4">
    <source>
        <dbReference type="Proteomes" id="UP001277471"/>
    </source>
</evidence>
<evidence type="ECO:0000313" key="3">
    <source>
        <dbReference type="Proteomes" id="UP000298774"/>
    </source>
</evidence>
<dbReference type="GeneID" id="56452939"/>